<gene>
    <name evidence="2" type="ORF">C1SCF055_LOCUS20169</name>
</gene>
<organism evidence="2">
    <name type="scientific">Cladocopium goreaui</name>
    <dbReference type="NCBI Taxonomy" id="2562237"/>
    <lineage>
        <taxon>Eukaryota</taxon>
        <taxon>Sar</taxon>
        <taxon>Alveolata</taxon>
        <taxon>Dinophyceae</taxon>
        <taxon>Suessiales</taxon>
        <taxon>Symbiodiniaceae</taxon>
        <taxon>Cladocopium</taxon>
    </lineage>
</organism>
<comment type="caution">
    <text evidence="2">The sequence shown here is derived from an EMBL/GenBank/DDBJ whole genome shotgun (WGS) entry which is preliminary data.</text>
</comment>
<sequence>MLCWRAAGIATLLATFGIAPAAPILKVNVSDSGSFEVTLDGTLWLEGGEVRVGHLNSSELSRTGRREGKGTDALGGYTYKTIQWSKAGSKSTLIETSFRTYEADSSILVFEQFFPETLFLPARPWGKTMQAPATLFPSFRTSGPAKDLDCFAYHNIFPSLQHCTLGSYASSHQGGAPLVIYNATNGSAISKLPSMTVFSPLTTPKAQHMFAGDGLFGAGVKGTVRQIPAGWQQLFILSAGSGILDGMMSWGDRMLTFTGKPRADMYRDDVVGSIGFWTDNGGYYHYATGTNETYEETLPKVKAYHDSLGVPFKHWQFDSWFYPKDGKVDPGGGGGAVVNWTALPSVFPHGMAYIQSKLQVPMVMHNRQWSPTSDYVKHEPFKWHLSEKAAIPEDPEAFFRWFFTQQEGWGLSMYEQDWMCTEYDNVEALQTNISLADLWLRGMAIGAASSGRTVQYCMPYPYDVLSAAAYPAVTNARATGDYIDRDTQWAIGATSMFYWAIGILPFKDGFYSSNLPQTGGQIVGPEERPNRATLMATLSGAMVGPMDGIHLLNASRVMSTCRGDGKVLKPDRPIMPLESCFSRGVDPASCHKYSTYSDLNGLGRVFYIFMDVPGPLQLDEVMLTGHRAESFAVYDWYSSKITWLNSTSFTLSAGYEGHGYGMLSPVVGGWAFIGERAKLVPAASLRFKHFTNKHGLTVQVAGVTNEQLEVCAAEMQSGLLVCKQVSFQVSGTTEIEFSSTTVAFI</sequence>
<keyword evidence="1" id="KW-0732">Signal</keyword>
<evidence type="ECO:0000313" key="3">
    <source>
        <dbReference type="EMBL" id="CAL4780725.1"/>
    </source>
</evidence>
<feature type="signal peptide" evidence="1">
    <location>
        <begin position="1"/>
        <end position="21"/>
    </location>
</feature>
<protein>
    <submittedName>
        <fullName evidence="2">Uncharacterized protein</fullName>
    </submittedName>
</protein>
<feature type="chain" id="PRO_5043270544" evidence="1">
    <location>
        <begin position="22"/>
        <end position="745"/>
    </location>
</feature>
<dbReference type="AlphaFoldDB" id="A0A9P1CMA5"/>
<dbReference type="OrthoDB" id="41905at2759"/>
<proteinExistence type="predicted"/>
<dbReference type="EMBL" id="CAMXCT020001830">
    <property type="protein sequence ID" value="CAL1146788.1"/>
    <property type="molecule type" value="Genomic_DNA"/>
</dbReference>
<dbReference type="EMBL" id="CAMXCT010001830">
    <property type="protein sequence ID" value="CAI3993413.1"/>
    <property type="molecule type" value="Genomic_DNA"/>
</dbReference>
<name>A0A9P1CMA5_9DINO</name>
<evidence type="ECO:0000313" key="2">
    <source>
        <dbReference type="EMBL" id="CAI3993413.1"/>
    </source>
</evidence>
<evidence type="ECO:0000256" key="1">
    <source>
        <dbReference type="SAM" id="SignalP"/>
    </source>
</evidence>
<reference evidence="3 4" key="2">
    <citation type="submission" date="2024-05" db="EMBL/GenBank/DDBJ databases">
        <authorList>
            <person name="Chen Y."/>
            <person name="Shah S."/>
            <person name="Dougan E. K."/>
            <person name="Thang M."/>
            <person name="Chan C."/>
        </authorList>
    </citation>
    <scope>NUCLEOTIDE SEQUENCE [LARGE SCALE GENOMIC DNA]</scope>
</reference>
<keyword evidence="4" id="KW-1185">Reference proteome</keyword>
<reference evidence="2" key="1">
    <citation type="submission" date="2022-10" db="EMBL/GenBank/DDBJ databases">
        <authorList>
            <person name="Chen Y."/>
            <person name="Dougan E. K."/>
            <person name="Chan C."/>
            <person name="Rhodes N."/>
            <person name="Thang M."/>
        </authorList>
    </citation>
    <scope>NUCLEOTIDE SEQUENCE</scope>
</reference>
<evidence type="ECO:0000313" key="4">
    <source>
        <dbReference type="Proteomes" id="UP001152797"/>
    </source>
</evidence>
<dbReference type="EMBL" id="CAMXCT030001830">
    <property type="protein sequence ID" value="CAL4780725.1"/>
    <property type="molecule type" value="Genomic_DNA"/>
</dbReference>
<accession>A0A9P1CMA5</accession>
<dbReference type="Proteomes" id="UP001152797">
    <property type="component" value="Unassembled WGS sequence"/>
</dbReference>